<keyword evidence="2" id="KW-1185">Reference proteome</keyword>
<gene>
    <name evidence="1" type="ORF">GCM10011335_34900</name>
</gene>
<name>A0A916Y2T7_9HYPH</name>
<reference evidence="1" key="2">
    <citation type="submission" date="2020-09" db="EMBL/GenBank/DDBJ databases">
        <authorList>
            <person name="Sun Q."/>
            <person name="Zhou Y."/>
        </authorList>
    </citation>
    <scope>NUCLEOTIDE SEQUENCE</scope>
    <source>
        <strain evidence="1">CGMCC 1.15493</strain>
    </source>
</reference>
<dbReference type="EMBL" id="BMJJ01000009">
    <property type="protein sequence ID" value="GGD28754.1"/>
    <property type="molecule type" value="Genomic_DNA"/>
</dbReference>
<dbReference type="RefSeq" id="WP_188853101.1">
    <property type="nucleotide sequence ID" value="NZ_BMJJ01000009.1"/>
</dbReference>
<organism evidence="1 2">
    <name type="scientific">Aureimonas glaciei</name>
    <dbReference type="NCBI Taxonomy" id="1776957"/>
    <lineage>
        <taxon>Bacteria</taxon>
        <taxon>Pseudomonadati</taxon>
        <taxon>Pseudomonadota</taxon>
        <taxon>Alphaproteobacteria</taxon>
        <taxon>Hyphomicrobiales</taxon>
        <taxon>Aurantimonadaceae</taxon>
        <taxon>Aureimonas</taxon>
    </lineage>
</organism>
<proteinExistence type="predicted"/>
<evidence type="ECO:0000313" key="2">
    <source>
        <dbReference type="Proteomes" id="UP000613160"/>
    </source>
</evidence>
<reference evidence="1" key="1">
    <citation type="journal article" date="2014" name="Int. J. Syst. Evol. Microbiol.">
        <title>Complete genome sequence of Corynebacterium casei LMG S-19264T (=DSM 44701T), isolated from a smear-ripened cheese.</title>
        <authorList>
            <consortium name="US DOE Joint Genome Institute (JGI-PGF)"/>
            <person name="Walter F."/>
            <person name="Albersmeier A."/>
            <person name="Kalinowski J."/>
            <person name="Ruckert C."/>
        </authorList>
    </citation>
    <scope>NUCLEOTIDE SEQUENCE</scope>
    <source>
        <strain evidence="1">CGMCC 1.15493</strain>
    </source>
</reference>
<dbReference type="Proteomes" id="UP000613160">
    <property type="component" value="Unassembled WGS sequence"/>
</dbReference>
<comment type="caution">
    <text evidence="1">The sequence shown here is derived from an EMBL/GenBank/DDBJ whole genome shotgun (WGS) entry which is preliminary data.</text>
</comment>
<dbReference type="AlphaFoldDB" id="A0A916Y2T7"/>
<evidence type="ECO:0000313" key="1">
    <source>
        <dbReference type="EMBL" id="GGD28754.1"/>
    </source>
</evidence>
<protein>
    <submittedName>
        <fullName evidence="1">Uncharacterized protein</fullName>
    </submittedName>
</protein>
<sequence length="67" mass="7431">MMKAKGTWTKLYDLATLPAAEGYFQDNGERHPPGTGMQIVTSERQTCIQKTERLRRARLGSASMSAS</sequence>
<accession>A0A916Y2T7</accession>